<dbReference type="PROSITE" id="PS51900">
    <property type="entry name" value="CB"/>
    <property type="match status" value="1"/>
</dbReference>
<name>A0A174ZPI4_9FIRM</name>
<reference evidence="10 11" key="1">
    <citation type="submission" date="2015-09" db="EMBL/GenBank/DDBJ databases">
        <authorList>
            <consortium name="Pathogen Informatics"/>
        </authorList>
    </citation>
    <scope>NUCLEOTIDE SEQUENCE [LARGE SCALE GENOMIC DNA]</scope>
    <source>
        <strain evidence="10 11">2789STDY5834928</strain>
    </source>
</reference>
<comment type="similarity">
    <text evidence="2">Belongs to the 'phage' integrase family.</text>
</comment>
<evidence type="ECO:0000256" key="5">
    <source>
        <dbReference type="ARBA" id="ARBA00023172"/>
    </source>
</evidence>
<accession>A0A174ZPI4</accession>
<dbReference type="InterPro" id="IPR004107">
    <property type="entry name" value="Integrase_SAM-like_N"/>
</dbReference>
<dbReference type="GO" id="GO:0006310">
    <property type="term" value="P:DNA recombination"/>
    <property type="evidence" value="ECO:0007669"/>
    <property type="project" value="UniProtKB-KW"/>
</dbReference>
<comment type="function">
    <text evidence="1">Site-specific tyrosine recombinase, which acts by catalyzing the cutting and rejoining of the recombining DNA molecules.</text>
</comment>
<dbReference type="GO" id="GO:0015074">
    <property type="term" value="P:DNA integration"/>
    <property type="evidence" value="ECO:0007669"/>
    <property type="project" value="UniProtKB-KW"/>
</dbReference>
<protein>
    <submittedName>
        <fullName evidence="10">Tyrosine recombinase XerD</fullName>
    </submittedName>
</protein>
<evidence type="ECO:0000256" key="3">
    <source>
        <dbReference type="ARBA" id="ARBA00022908"/>
    </source>
</evidence>
<dbReference type="InterPro" id="IPR050090">
    <property type="entry name" value="Tyrosine_recombinase_XerCD"/>
</dbReference>
<evidence type="ECO:0000256" key="4">
    <source>
        <dbReference type="ARBA" id="ARBA00023125"/>
    </source>
</evidence>
<dbReference type="InterPro" id="IPR002104">
    <property type="entry name" value="Integrase_catalytic"/>
</dbReference>
<evidence type="ECO:0000256" key="6">
    <source>
        <dbReference type="PROSITE-ProRule" id="PRU01248"/>
    </source>
</evidence>
<dbReference type="STRING" id="39492.ERS852540_01879"/>
<keyword evidence="5" id="KW-0233">DNA recombination</keyword>
<evidence type="ECO:0000256" key="7">
    <source>
        <dbReference type="SAM" id="MobiDB-lite"/>
    </source>
</evidence>
<keyword evidence="3" id="KW-0229">DNA integration</keyword>
<evidence type="ECO:0000259" key="9">
    <source>
        <dbReference type="PROSITE" id="PS51900"/>
    </source>
</evidence>
<feature type="domain" description="Core-binding (CB)" evidence="9">
    <location>
        <begin position="79"/>
        <end position="173"/>
    </location>
</feature>
<evidence type="ECO:0000259" key="8">
    <source>
        <dbReference type="PROSITE" id="PS51898"/>
    </source>
</evidence>
<evidence type="ECO:0000256" key="2">
    <source>
        <dbReference type="ARBA" id="ARBA00008857"/>
    </source>
</evidence>
<evidence type="ECO:0000256" key="1">
    <source>
        <dbReference type="ARBA" id="ARBA00003283"/>
    </source>
</evidence>
<dbReference type="Proteomes" id="UP000095662">
    <property type="component" value="Unassembled WGS sequence"/>
</dbReference>
<dbReference type="AlphaFoldDB" id="A0A174ZPI4"/>
<dbReference type="PROSITE" id="PS51898">
    <property type="entry name" value="TYR_RECOMBINASE"/>
    <property type="match status" value="1"/>
</dbReference>
<dbReference type="Pfam" id="PF00589">
    <property type="entry name" value="Phage_integrase"/>
    <property type="match status" value="1"/>
</dbReference>
<dbReference type="PANTHER" id="PTHR30349:SF64">
    <property type="entry name" value="PROPHAGE INTEGRASE INTD-RELATED"/>
    <property type="match status" value="1"/>
</dbReference>
<sequence>MRLCLKEMIPVAKKRKNGEGTLRLRKDGRWEGRIVVGYNEKSLPITKCVTAKTKTECSTKLEALKEQYGRSSDRIKADMPFGDWIDFWYQTYCRHTLRITTRTDYENRIFNHIIPEIGKIPLNRLSQSDLQQFYAKEKTDGRKLHAKTYGKGLSDRTIRGIHANCRTALQRAVQDGLIRTNPAVGCKLPPKKAREMQVLTQNEILRFLHQAKEEGYYELFLLELGTGMRRGEILALKWSDLNFKTGELHIERQVYIIKAEVIISAPKTKASIRTVILPPSLLKTLAVYKETVNSEWMFPSPTDNGRPRKPSSVRKRLQLILERAGCKKVRFHDLRHTFATMALENGMDIKTLSAIIGHVSAETTLNIYSHITDTMQQQAAARIDREIAGADTPIPEPNATDKASDSEADNQPTEPKFESYKGKIRKLGTGCVTMINDHLYEGRYTPTNAYGKRESHNIYAKTREECEEKLAEMIERVKKDIAKAKEKAEG</sequence>
<dbReference type="EMBL" id="CZBY01000016">
    <property type="protein sequence ID" value="CUQ89255.1"/>
    <property type="molecule type" value="Genomic_DNA"/>
</dbReference>
<dbReference type="Pfam" id="PF14659">
    <property type="entry name" value="Phage_int_SAM_3"/>
    <property type="match status" value="1"/>
</dbReference>
<dbReference type="InterPro" id="IPR011010">
    <property type="entry name" value="DNA_brk_join_enz"/>
</dbReference>
<keyword evidence="4 6" id="KW-0238">DNA-binding</keyword>
<feature type="domain" description="Tyr recombinase" evidence="8">
    <location>
        <begin position="194"/>
        <end position="381"/>
    </location>
</feature>
<proteinExistence type="inferred from homology"/>
<gene>
    <name evidence="10" type="primary">xerD_2</name>
    <name evidence="10" type="ORF">ERS852540_01879</name>
</gene>
<dbReference type="Gene3D" id="1.10.443.10">
    <property type="entry name" value="Intergrase catalytic core"/>
    <property type="match status" value="1"/>
</dbReference>
<feature type="region of interest" description="Disordered" evidence="7">
    <location>
        <begin position="389"/>
        <end position="417"/>
    </location>
</feature>
<dbReference type="GO" id="GO:0003677">
    <property type="term" value="F:DNA binding"/>
    <property type="evidence" value="ECO:0007669"/>
    <property type="project" value="UniProtKB-UniRule"/>
</dbReference>
<dbReference type="InterPro" id="IPR013762">
    <property type="entry name" value="Integrase-like_cat_sf"/>
</dbReference>
<organism evidence="10 11">
    <name type="scientific">[Eubacterium] siraeum</name>
    <dbReference type="NCBI Taxonomy" id="39492"/>
    <lineage>
        <taxon>Bacteria</taxon>
        <taxon>Bacillati</taxon>
        <taxon>Bacillota</taxon>
        <taxon>Clostridia</taxon>
        <taxon>Eubacteriales</taxon>
        <taxon>Oscillospiraceae</taxon>
        <taxon>Oscillospiraceae incertae sedis</taxon>
    </lineage>
</organism>
<dbReference type="CDD" id="cd01189">
    <property type="entry name" value="INT_ICEBs1_C_like"/>
    <property type="match status" value="1"/>
</dbReference>
<dbReference type="InterPro" id="IPR010998">
    <property type="entry name" value="Integrase_recombinase_N"/>
</dbReference>
<dbReference type="InterPro" id="IPR044068">
    <property type="entry name" value="CB"/>
</dbReference>
<dbReference type="SUPFAM" id="SSF56349">
    <property type="entry name" value="DNA breaking-rejoining enzymes"/>
    <property type="match status" value="1"/>
</dbReference>
<dbReference type="Gene3D" id="1.10.150.130">
    <property type="match status" value="1"/>
</dbReference>
<evidence type="ECO:0000313" key="10">
    <source>
        <dbReference type="EMBL" id="CUQ89255.1"/>
    </source>
</evidence>
<dbReference type="PANTHER" id="PTHR30349">
    <property type="entry name" value="PHAGE INTEGRASE-RELATED"/>
    <property type="match status" value="1"/>
</dbReference>
<evidence type="ECO:0000313" key="11">
    <source>
        <dbReference type="Proteomes" id="UP000095662"/>
    </source>
</evidence>